<dbReference type="EMBL" id="DUCX01000027">
    <property type="protein sequence ID" value="HIF37130.1"/>
    <property type="molecule type" value="Genomic_DNA"/>
</dbReference>
<dbReference type="PANTHER" id="PTHR44068:SF1">
    <property type="entry name" value="HYPOTHETICAL LOC100005854"/>
    <property type="match status" value="1"/>
</dbReference>
<dbReference type="InterPro" id="IPR029063">
    <property type="entry name" value="SAM-dependent_MTases_sf"/>
</dbReference>
<comment type="caution">
    <text evidence="3">The sequence shown here is derived from an EMBL/GenBank/DDBJ whole genome shotgun (WGS) entry which is preliminary data.</text>
</comment>
<dbReference type="AlphaFoldDB" id="A0A7J4GUE4"/>
<dbReference type="Gene3D" id="3.40.50.150">
    <property type="entry name" value="Vaccinia Virus protein VP39"/>
    <property type="match status" value="1"/>
</dbReference>
<dbReference type="InterPro" id="IPR013216">
    <property type="entry name" value="Methyltransf_11"/>
</dbReference>
<proteinExistence type="predicted"/>
<dbReference type="CDD" id="cd02440">
    <property type="entry name" value="AdoMet_MTases"/>
    <property type="match status" value="1"/>
</dbReference>
<dbReference type="SUPFAM" id="SSF53335">
    <property type="entry name" value="S-adenosyl-L-methionine-dependent methyltransferases"/>
    <property type="match status" value="1"/>
</dbReference>
<evidence type="ECO:0000256" key="1">
    <source>
        <dbReference type="ARBA" id="ARBA00022679"/>
    </source>
</evidence>
<organism evidence="3 4">
    <name type="scientific">Marine Group III euryarchaeote</name>
    <dbReference type="NCBI Taxonomy" id="2173149"/>
    <lineage>
        <taxon>Archaea</taxon>
        <taxon>Methanobacteriati</taxon>
        <taxon>Thermoplasmatota</taxon>
        <taxon>Thermoplasmata</taxon>
        <taxon>Candidatus Thermoprofundales</taxon>
    </lineage>
</organism>
<dbReference type="GO" id="GO:0032259">
    <property type="term" value="P:methylation"/>
    <property type="evidence" value="ECO:0007669"/>
    <property type="project" value="UniProtKB-KW"/>
</dbReference>
<gene>
    <name evidence="3" type="ORF">EYQ70_01755</name>
</gene>
<keyword evidence="3" id="KW-0489">Methyltransferase</keyword>
<dbReference type="Pfam" id="PF08241">
    <property type="entry name" value="Methyltransf_11"/>
    <property type="match status" value="1"/>
</dbReference>
<evidence type="ECO:0000313" key="3">
    <source>
        <dbReference type="EMBL" id="HIF37130.1"/>
    </source>
</evidence>
<dbReference type="GO" id="GO:0016126">
    <property type="term" value="P:sterol biosynthetic process"/>
    <property type="evidence" value="ECO:0007669"/>
    <property type="project" value="TreeGrafter"/>
</dbReference>
<dbReference type="InterPro" id="IPR050447">
    <property type="entry name" value="Erg6_SMT_methyltransf"/>
</dbReference>
<protein>
    <submittedName>
        <fullName evidence="3">Class I SAM-dependent methyltransferase</fullName>
    </submittedName>
</protein>
<evidence type="ECO:0000259" key="2">
    <source>
        <dbReference type="Pfam" id="PF08241"/>
    </source>
</evidence>
<dbReference type="GO" id="GO:0003838">
    <property type="term" value="F:sterol 24-C-methyltransferase activity"/>
    <property type="evidence" value="ECO:0007669"/>
    <property type="project" value="TreeGrafter"/>
</dbReference>
<name>A0A7J4GUE4_9ARCH</name>
<reference evidence="4" key="1">
    <citation type="journal article" date="2019" name="bioRxiv">
        <title>Genome diversification in globally distributed novel marine Proteobacteria is linked to environmental adaptation.</title>
        <authorList>
            <person name="Zhou Z."/>
            <person name="Tran P.Q."/>
            <person name="Kieft K."/>
            <person name="Anantharaman K."/>
        </authorList>
    </citation>
    <scope>NUCLEOTIDE SEQUENCE [LARGE SCALE GENOMIC DNA]</scope>
</reference>
<accession>A0A7J4GUE4</accession>
<evidence type="ECO:0000313" key="4">
    <source>
        <dbReference type="Proteomes" id="UP000585802"/>
    </source>
</evidence>
<feature type="domain" description="Methyltransferase type 11" evidence="2">
    <location>
        <begin position="86"/>
        <end position="180"/>
    </location>
</feature>
<dbReference type="Proteomes" id="UP000585802">
    <property type="component" value="Unassembled WGS sequence"/>
</dbReference>
<keyword evidence="1 3" id="KW-0808">Transferase</keyword>
<sequence length="273" mass="31543">MAMGFPARVFAIILRISPGRVRNWMWRWWYQRLAKAHERADFRFMNYGYKDDEKLKLSKEDEPNRLFIQLYNMNIRDVDLKGKEVVEVGSGRGGGASWIAKTYEPKKLIGFDFSKDAVGLANEWYSAQTNLSFKEGNAESLPLEDNSQDIIYNVESSHCYGNVGAFVNEVYRALRTGGNFCWTDFRDKTTMEKLHEIFLDARFQIVSKREITSEVLVALDEINETKVQGIKKSVPISMRKSFETFAGVQGTPVYEAFKAGNLHYHRYLMVKPE</sequence>
<dbReference type="PANTHER" id="PTHR44068">
    <property type="entry name" value="ZGC:194242"/>
    <property type="match status" value="1"/>
</dbReference>